<feature type="signal peptide" evidence="1">
    <location>
        <begin position="1"/>
        <end position="17"/>
    </location>
</feature>
<dbReference type="EMBL" id="PYAW01000003">
    <property type="protein sequence ID" value="PSL46716.1"/>
    <property type="molecule type" value="Genomic_DNA"/>
</dbReference>
<comment type="caution">
    <text evidence="2">The sequence shown here is derived from an EMBL/GenBank/DDBJ whole genome shotgun (WGS) entry which is preliminary data.</text>
</comment>
<feature type="chain" id="PRO_5015200850" evidence="1">
    <location>
        <begin position="18"/>
        <end position="362"/>
    </location>
</feature>
<name>A0A2P8HKH6_CHINA</name>
<proteinExistence type="predicted"/>
<dbReference type="Proteomes" id="UP000240971">
    <property type="component" value="Unassembled WGS sequence"/>
</dbReference>
<keyword evidence="3" id="KW-1185">Reference proteome</keyword>
<protein>
    <submittedName>
        <fullName evidence="2">Uncharacterized protein</fullName>
    </submittedName>
</protein>
<sequence>MIGALLFCLLSSMKLYAQVVMSVQVPPAGIIQQSQLWNMVLTNSYTTPVAVTLMIRLSDAGSGQPVLTGISRSIQLPAGAKQLQLKDVSPVEYEYLSPVADRRDNALLPPGNYTICYSVVITGDKTARPMAEDCVNFTVEPVSPPMLNTPINNAQVDAFLPQFTWIPPTPLNLFTDLNYDLVLVEVDENQSAEEAVQLNIPVYRISGLHQPFMNYPAGAPALDTGITYAWMITSNNGRQFAAQTNTWTFHMKQPGKVLHDDPTAYVQLKRSSSGNVINCGNTVKCSYVNDAGDEKAKYEILSLEDNNRVVRHGNVTLQPGTNMIALPLDRGSKLSSGKLYVFRLYNSRTENWEIKFIYNPEL</sequence>
<evidence type="ECO:0000256" key="1">
    <source>
        <dbReference type="SAM" id="SignalP"/>
    </source>
</evidence>
<gene>
    <name evidence="2" type="ORF">CLV51_103697</name>
</gene>
<evidence type="ECO:0000313" key="3">
    <source>
        <dbReference type="Proteomes" id="UP000240971"/>
    </source>
</evidence>
<reference evidence="2 3" key="1">
    <citation type="submission" date="2018-03" db="EMBL/GenBank/DDBJ databases">
        <title>Genomic Encyclopedia of Archaeal and Bacterial Type Strains, Phase II (KMG-II): from individual species to whole genera.</title>
        <authorList>
            <person name="Goeker M."/>
        </authorList>
    </citation>
    <scope>NUCLEOTIDE SEQUENCE [LARGE SCALE GENOMIC DNA]</scope>
    <source>
        <strain evidence="2 3">DSM 24859</strain>
    </source>
</reference>
<evidence type="ECO:0000313" key="2">
    <source>
        <dbReference type="EMBL" id="PSL46716.1"/>
    </source>
</evidence>
<dbReference type="AlphaFoldDB" id="A0A2P8HKH6"/>
<organism evidence="2 3">
    <name type="scientific">Chitinophaga niastensis</name>
    <dbReference type="NCBI Taxonomy" id="536980"/>
    <lineage>
        <taxon>Bacteria</taxon>
        <taxon>Pseudomonadati</taxon>
        <taxon>Bacteroidota</taxon>
        <taxon>Chitinophagia</taxon>
        <taxon>Chitinophagales</taxon>
        <taxon>Chitinophagaceae</taxon>
        <taxon>Chitinophaga</taxon>
    </lineage>
</organism>
<keyword evidence="1" id="KW-0732">Signal</keyword>
<accession>A0A2P8HKH6</accession>